<dbReference type="InterPro" id="IPR000183">
    <property type="entry name" value="Orn/DAP/Arg_de-COase"/>
</dbReference>
<dbReference type="STRING" id="283909.R7T861"/>
<comment type="cofactor">
    <cofactor evidence="1">
        <name>pyridoxal 5'-phosphate</name>
        <dbReference type="ChEBI" id="CHEBI:597326"/>
    </cofactor>
</comment>
<sequence length="93" mass="10228">FYIIDLGDAVAKYNLWKKLFPEAIPHYAVKCNDDPGLLATFASLGIGFDCASKGEIAMVKDLGVASDRIIYANPCKQKSHIKYAKDQGVMLMT</sequence>
<evidence type="ECO:0000313" key="6">
    <source>
        <dbReference type="EMBL" id="ELT89638.1"/>
    </source>
</evidence>
<feature type="non-terminal residue" evidence="6">
    <location>
        <position position="93"/>
    </location>
</feature>
<dbReference type="AlphaFoldDB" id="R7T861"/>
<organism evidence="6">
    <name type="scientific">Capitella teleta</name>
    <name type="common">Polychaete worm</name>
    <dbReference type="NCBI Taxonomy" id="283909"/>
    <lineage>
        <taxon>Eukaryota</taxon>
        <taxon>Metazoa</taxon>
        <taxon>Spiralia</taxon>
        <taxon>Lophotrochozoa</taxon>
        <taxon>Annelida</taxon>
        <taxon>Polychaeta</taxon>
        <taxon>Sedentaria</taxon>
        <taxon>Scolecida</taxon>
        <taxon>Capitellidae</taxon>
        <taxon>Capitella</taxon>
    </lineage>
</organism>
<dbReference type="InterPro" id="IPR029066">
    <property type="entry name" value="PLP-binding_barrel"/>
</dbReference>
<dbReference type="PRINTS" id="PR01182">
    <property type="entry name" value="ORNDCRBXLASE"/>
</dbReference>
<name>R7T861_CAPTE</name>
<dbReference type="HOGENOM" id="CLU_2405638_0_0_1"/>
<dbReference type="Pfam" id="PF02784">
    <property type="entry name" value="Orn_Arg_deC_N"/>
    <property type="match status" value="1"/>
</dbReference>
<dbReference type="GO" id="GO:0004586">
    <property type="term" value="F:ornithine decarboxylase activity"/>
    <property type="evidence" value="ECO:0007669"/>
    <property type="project" value="TreeGrafter"/>
</dbReference>
<evidence type="ECO:0000256" key="3">
    <source>
        <dbReference type="ARBA" id="ARBA00022898"/>
    </source>
</evidence>
<dbReference type="InterPro" id="IPR002433">
    <property type="entry name" value="Orn_de-COase"/>
</dbReference>
<dbReference type="GO" id="GO:0033387">
    <property type="term" value="P:putrescine biosynthetic process from arginine, via ornithine"/>
    <property type="evidence" value="ECO:0007669"/>
    <property type="project" value="TreeGrafter"/>
</dbReference>
<dbReference type="GO" id="GO:0005737">
    <property type="term" value="C:cytoplasm"/>
    <property type="evidence" value="ECO:0007669"/>
    <property type="project" value="TreeGrafter"/>
</dbReference>
<evidence type="ECO:0000256" key="4">
    <source>
        <dbReference type="ARBA" id="ARBA00023239"/>
    </source>
</evidence>
<keyword evidence="8" id="KW-1185">Reference proteome</keyword>
<dbReference type="EMBL" id="AMQN01014761">
    <property type="status" value="NOT_ANNOTATED_CDS"/>
    <property type="molecule type" value="Genomic_DNA"/>
</dbReference>
<dbReference type="PANTHER" id="PTHR11482:SF6">
    <property type="entry name" value="ORNITHINE DECARBOXYLASE 1-RELATED"/>
    <property type="match status" value="1"/>
</dbReference>
<dbReference type="Gene3D" id="3.20.20.10">
    <property type="entry name" value="Alanine racemase"/>
    <property type="match status" value="1"/>
</dbReference>
<dbReference type="PANTHER" id="PTHR11482">
    <property type="entry name" value="ARGININE/DIAMINOPIMELATE/ORNITHINE DECARBOXYLASE"/>
    <property type="match status" value="1"/>
</dbReference>
<dbReference type="EnsemblMetazoa" id="CapteT86930">
    <property type="protein sequence ID" value="CapteP86930"/>
    <property type="gene ID" value="CapteG86930"/>
</dbReference>
<evidence type="ECO:0000259" key="5">
    <source>
        <dbReference type="Pfam" id="PF02784"/>
    </source>
</evidence>
<evidence type="ECO:0000256" key="2">
    <source>
        <dbReference type="ARBA" id="ARBA00008872"/>
    </source>
</evidence>
<evidence type="ECO:0000313" key="8">
    <source>
        <dbReference type="Proteomes" id="UP000014760"/>
    </source>
</evidence>
<reference evidence="7" key="3">
    <citation type="submission" date="2015-06" db="UniProtKB">
        <authorList>
            <consortium name="EnsemblMetazoa"/>
        </authorList>
    </citation>
    <scope>IDENTIFICATION</scope>
</reference>
<proteinExistence type="inferred from homology"/>
<dbReference type="SUPFAM" id="SSF51419">
    <property type="entry name" value="PLP-binding barrel"/>
    <property type="match status" value="1"/>
</dbReference>
<dbReference type="EMBL" id="KB311248">
    <property type="protein sequence ID" value="ELT89638.1"/>
    <property type="molecule type" value="Genomic_DNA"/>
</dbReference>
<dbReference type="OrthoDB" id="5034579at2759"/>
<dbReference type="InterPro" id="IPR022644">
    <property type="entry name" value="De-COase2_N"/>
</dbReference>
<keyword evidence="3" id="KW-0663">Pyridoxal phosphate</keyword>
<dbReference type="PRINTS" id="PR01179">
    <property type="entry name" value="ODADCRBXLASE"/>
</dbReference>
<reference evidence="8" key="1">
    <citation type="submission" date="2012-12" db="EMBL/GenBank/DDBJ databases">
        <authorList>
            <person name="Hellsten U."/>
            <person name="Grimwood J."/>
            <person name="Chapman J.A."/>
            <person name="Shapiro H."/>
            <person name="Aerts A."/>
            <person name="Otillar R.P."/>
            <person name="Terry A.Y."/>
            <person name="Boore J.L."/>
            <person name="Simakov O."/>
            <person name="Marletaz F."/>
            <person name="Cho S.-J."/>
            <person name="Edsinger-Gonzales E."/>
            <person name="Havlak P."/>
            <person name="Kuo D.-H."/>
            <person name="Larsson T."/>
            <person name="Lv J."/>
            <person name="Arendt D."/>
            <person name="Savage R."/>
            <person name="Osoegawa K."/>
            <person name="de Jong P."/>
            <person name="Lindberg D.R."/>
            <person name="Seaver E.C."/>
            <person name="Weisblat D.A."/>
            <person name="Putnam N.H."/>
            <person name="Grigoriev I.V."/>
            <person name="Rokhsar D.S."/>
        </authorList>
    </citation>
    <scope>NUCLEOTIDE SEQUENCE</scope>
    <source>
        <strain evidence="8">I ESC-2004</strain>
    </source>
</reference>
<dbReference type="Proteomes" id="UP000014760">
    <property type="component" value="Unassembled WGS sequence"/>
</dbReference>
<keyword evidence="4" id="KW-0456">Lyase</keyword>
<gene>
    <name evidence="6" type="ORF">CAPTEDRAFT_86930</name>
</gene>
<dbReference type="OMA" id="CIHFALE"/>
<protein>
    <recommendedName>
        <fullName evidence="5">Orn/DAP/Arg decarboxylase 2 N-terminal domain-containing protein</fullName>
    </recommendedName>
</protein>
<comment type="similarity">
    <text evidence="2">Belongs to the Orn/Lys/Arg decarboxylase class-II family.</text>
</comment>
<evidence type="ECO:0000313" key="7">
    <source>
        <dbReference type="EnsemblMetazoa" id="CapteP86930"/>
    </source>
</evidence>
<feature type="domain" description="Orn/DAP/Arg decarboxylase 2 N-terminal" evidence="5">
    <location>
        <begin position="7"/>
        <end position="93"/>
    </location>
</feature>
<feature type="non-terminal residue" evidence="6">
    <location>
        <position position="1"/>
    </location>
</feature>
<evidence type="ECO:0000256" key="1">
    <source>
        <dbReference type="ARBA" id="ARBA00001933"/>
    </source>
</evidence>
<reference evidence="6 8" key="2">
    <citation type="journal article" date="2013" name="Nature">
        <title>Insights into bilaterian evolution from three spiralian genomes.</title>
        <authorList>
            <person name="Simakov O."/>
            <person name="Marletaz F."/>
            <person name="Cho S.J."/>
            <person name="Edsinger-Gonzales E."/>
            <person name="Havlak P."/>
            <person name="Hellsten U."/>
            <person name="Kuo D.H."/>
            <person name="Larsson T."/>
            <person name="Lv J."/>
            <person name="Arendt D."/>
            <person name="Savage R."/>
            <person name="Osoegawa K."/>
            <person name="de Jong P."/>
            <person name="Grimwood J."/>
            <person name="Chapman J.A."/>
            <person name="Shapiro H."/>
            <person name="Aerts A."/>
            <person name="Otillar R.P."/>
            <person name="Terry A.Y."/>
            <person name="Boore J.L."/>
            <person name="Grigoriev I.V."/>
            <person name="Lindberg D.R."/>
            <person name="Seaver E.C."/>
            <person name="Weisblat D.A."/>
            <person name="Putnam N.H."/>
            <person name="Rokhsar D.S."/>
        </authorList>
    </citation>
    <scope>NUCLEOTIDE SEQUENCE</scope>
    <source>
        <strain evidence="6 8">I ESC-2004</strain>
    </source>
</reference>
<accession>R7T861</accession>